<organism evidence="7 8">
    <name type="scientific">Haloechinothrix salitolerans</name>
    <dbReference type="NCBI Taxonomy" id="926830"/>
    <lineage>
        <taxon>Bacteria</taxon>
        <taxon>Bacillati</taxon>
        <taxon>Actinomycetota</taxon>
        <taxon>Actinomycetes</taxon>
        <taxon>Pseudonocardiales</taxon>
        <taxon>Pseudonocardiaceae</taxon>
        <taxon>Haloechinothrix</taxon>
    </lineage>
</organism>
<protein>
    <submittedName>
        <fullName evidence="7">Cytochrome C oxidase subunit IV family protein</fullName>
    </submittedName>
</protein>
<reference evidence="8" key="1">
    <citation type="journal article" date="2019" name="Int. J. Syst. Evol. Microbiol.">
        <title>The Global Catalogue of Microorganisms (GCM) 10K type strain sequencing project: providing services to taxonomists for standard genome sequencing and annotation.</title>
        <authorList>
            <consortium name="The Broad Institute Genomics Platform"/>
            <consortium name="The Broad Institute Genome Sequencing Center for Infectious Disease"/>
            <person name="Wu L."/>
            <person name="Ma J."/>
        </authorList>
    </citation>
    <scope>NUCLEOTIDE SEQUENCE [LARGE SCALE GENOMIC DNA]</scope>
    <source>
        <strain evidence="8">KCTC 32255</strain>
    </source>
</reference>
<keyword evidence="8" id="KW-1185">Reference proteome</keyword>
<sequence length="88" mass="9704">MTTSSTRPRNVYFGLLLVSVATLVLVTEEVQDVLSAKVAAAIAVTIAFGKARFVVLDFMELRHAARVRTFFDTWLVVMCLGCVALILR</sequence>
<accession>A0ABW2BTQ0</accession>
<evidence type="ECO:0000256" key="2">
    <source>
        <dbReference type="ARBA" id="ARBA00022475"/>
    </source>
</evidence>
<evidence type="ECO:0000313" key="7">
    <source>
        <dbReference type="EMBL" id="MFC6866183.1"/>
    </source>
</evidence>
<evidence type="ECO:0000256" key="5">
    <source>
        <dbReference type="ARBA" id="ARBA00023136"/>
    </source>
</evidence>
<evidence type="ECO:0000256" key="3">
    <source>
        <dbReference type="ARBA" id="ARBA00022692"/>
    </source>
</evidence>
<feature type="transmembrane region" description="Helical" evidence="6">
    <location>
        <begin position="34"/>
        <end position="55"/>
    </location>
</feature>
<evidence type="ECO:0000313" key="8">
    <source>
        <dbReference type="Proteomes" id="UP001596337"/>
    </source>
</evidence>
<dbReference type="RefSeq" id="WP_345407282.1">
    <property type="nucleotide sequence ID" value="NZ_BAABLA010000123.1"/>
</dbReference>
<evidence type="ECO:0000256" key="1">
    <source>
        <dbReference type="ARBA" id="ARBA00004651"/>
    </source>
</evidence>
<evidence type="ECO:0000256" key="4">
    <source>
        <dbReference type="ARBA" id="ARBA00022989"/>
    </source>
</evidence>
<keyword evidence="3 6" id="KW-0812">Transmembrane</keyword>
<keyword evidence="5 6" id="KW-0472">Membrane</keyword>
<dbReference type="InterPro" id="IPR005171">
    <property type="entry name" value="Cyt_c_oxidase_su4_prok"/>
</dbReference>
<name>A0ABW2BTQ0_9PSEU</name>
<keyword evidence="2" id="KW-1003">Cell membrane</keyword>
<comment type="subcellular location">
    <subcellularLocation>
        <location evidence="1">Cell membrane</location>
        <topology evidence="1">Multi-pass membrane protein</topology>
    </subcellularLocation>
</comment>
<dbReference type="EMBL" id="JBHSXX010000001">
    <property type="protein sequence ID" value="MFC6866183.1"/>
    <property type="molecule type" value="Genomic_DNA"/>
</dbReference>
<dbReference type="Proteomes" id="UP001596337">
    <property type="component" value="Unassembled WGS sequence"/>
</dbReference>
<feature type="transmembrane region" description="Helical" evidence="6">
    <location>
        <begin position="12"/>
        <end position="28"/>
    </location>
</feature>
<keyword evidence="4 6" id="KW-1133">Transmembrane helix</keyword>
<dbReference type="Pfam" id="PF03626">
    <property type="entry name" value="COX4_pro"/>
    <property type="match status" value="1"/>
</dbReference>
<gene>
    <name evidence="7" type="ORF">ACFQGD_03410</name>
</gene>
<proteinExistence type="predicted"/>
<feature type="transmembrane region" description="Helical" evidence="6">
    <location>
        <begin position="67"/>
        <end position="87"/>
    </location>
</feature>
<comment type="caution">
    <text evidence="7">The sequence shown here is derived from an EMBL/GenBank/DDBJ whole genome shotgun (WGS) entry which is preliminary data.</text>
</comment>
<evidence type="ECO:0000256" key="6">
    <source>
        <dbReference type="SAM" id="Phobius"/>
    </source>
</evidence>